<dbReference type="Pfam" id="PF10585">
    <property type="entry name" value="UBA_E1_SCCH"/>
    <property type="match status" value="1"/>
</dbReference>
<dbReference type="GO" id="GO:0019948">
    <property type="term" value="F:SUMO activating enzyme activity"/>
    <property type="evidence" value="ECO:0007669"/>
    <property type="project" value="TreeGrafter"/>
</dbReference>
<keyword evidence="4" id="KW-0547">Nucleotide-binding</keyword>
<dbReference type="InterPro" id="IPR019572">
    <property type="entry name" value="UBA_E1_SCCH"/>
</dbReference>
<protein>
    <recommendedName>
        <fullName evidence="8">Ubiquitin-activating enzyme E1-like</fullName>
    </recommendedName>
</protein>
<comment type="similarity">
    <text evidence="2">Belongs to the ubiquitin-activating E1 family.</text>
</comment>
<evidence type="ECO:0000259" key="12">
    <source>
        <dbReference type="Pfam" id="PF10585"/>
    </source>
</evidence>
<dbReference type="InterPro" id="IPR000594">
    <property type="entry name" value="ThiF_NAD_FAD-bd"/>
</dbReference>
<dbReference type="Gene3D" id="3.50.50.80">
    <property type="entry name" value="Ubiquitin-activating enzyme E1, inactive adenylation domain, subdomain 1"/>
    <property type="match status" value="1"/>
</dbReference>
<dbReference type="InterPro" id="IPR042449">
    <property type="entry name" value="Ub-E1_IAD_1"/>
</dbReference>
<feature type="domain" description="Ubiquitin-activating enzyme SCCH" evidence="12">
    <location>
        <begin position="311"/>
        <end position="373"/>
    </location>
</feature>
<dbReference type="Gene3D" id="3.10.290.20">
    <property type="entry name" value="Ubiquitin-like 2 activating enzyme e1b. Chain: B, domain 3"/>
    <property type="match status" value="1"/>
</dbReference>
<evidence type="ECO:0000256" key="6">
    <source>
        <dbReference type="ARBA" id="ARBA00022833"/>
    </source>
</evidence>
<dbReference type="InterPro" id="IPR035985">
    <property type="entry name" value="Ubiquitin-activating_enz"/>
</dbReference>
<dbReference type="EMBL" id="JAVRRD010000004">
    <property type="protein sequence ID" value="KAK5060103.1"/>
    <property type="molecule type" value="Genomic_DNA"/>
</dbReference>
<gene>
    <name evidence="14" type="ORF">LTR84_009987</name>
</gene>
<name>A0AAV9NMB4_9EURO</name>
<dbReference type="InterPro" id="IPR045886">
    <property type="entry name" value="ThiF/MoeB/HesA"/>
</dbReference>
<dbReference type="RefSeq" id="XP_064709924.1">
    <property type="nucleotide sequence ID" value="XM_064853525.1"/>
</dbReference>
<sequence>MPREKLARQSLGSAHKLIKESKVLLVGAGGIGCELLKNLVLTGFGEIHIIDLDTIDLSNLNRQFLFRQEHIKKPKAVVAKEVAQKFNPNVKLVAQHANIKDKQFNLEWFSSFNIVFNALDNMDARRHVNKMCLAVDVPLIESGTTGFKGQVQVIKKGKTACYDCSPKTTPISYPVCTIRSTPSQPIHCIVWGKSYLLPELFGVGEDETTDLDNTEDSENAAEIQKLKEEAQALKKIRQSIGSEDFPRQIFDKVFNEDIERLAKMEDMWKEKKPPTPLSYDILEQQSTGIDPSISNESQKTWSVIENFVVFKDSLSRLSTRLAQDQAVADKTNQPRPIITFDKDDDDTMDFVTASGNLRASIFGIEAKSKFDTKQMAGNIIPAIATTNAMVAGLCVLQAFKVIKGEYARTKWLWLWNGSLRTDLLEKPNPECVVCSVAMARIQVNLENATLGDLVQNILKTSFSYSDEITVMTEAGIIYDPDLEDNLEKKLKDLGIGDASFIVVKDEEDDTPRVDLQLAVVATKAEEGRPPVALIQNEGETFEIPRKPEKAPVAEAADSDGDEVEIVVNGTAPVTARRKRALSDAAANGTETPAKKLQGAVAKDPSSKAVVVDDDDGTLLIADD</sequence>
<evidence type="ECO:0000256" key="1">
    <source>
        <dbReference type="ARBA" id="ARBA00004718"/>
    </source>
</evidence>
<dbReference type="GO" id="GO:0005737">
    <property type="term" value="C:cytoplasm"/>
    <property type="evidence" value="ECO:0007669"/>
    <property type="project" value="TreeGrafter"/>
</dbReference>
<dbReference type="Pfam" id="PF00899">
    <property type="entry name" value="ThiF"/>
    <property type="match status" value="1"/>
</dbReference>
<evidence type="ECO:0000256" key="10">
    <source>
        <dbReference type="SAM" id="MobiDB-lite"/>
    </source>
</evidence>
<dbReference type="InterPro" id="IPR028077">
    <property type="entry name" value="UAE_UbL_dom"/>
</dbReference>
<keyword evidence="6" id="KW-0862">Zinc</keyword>
<dbReference type="FunFam" id="3.50.50.80:FF:000004">
    <property type="entry name" value="Ubiquitin-activating enzyme E1-like"/>
    <property type="match status" value="1"/>
</dbReference>
<dbReference type="SUPFAM" id="SSF69572">
    <property type="entry name" value="Activating enzymes of the ubiquitin-like proteins"/>
    <property type="match status" value="1"/>
</dbReference>
<evidence type="ECO:0000259" key="13">
    <source>
        <dbReference type="Pfam" id="PF14732"/>
    </source>
</evidence>
<feature type="domain" description="Ubiquitin/SUMO-activating enzyme ubiquitin-like" evidence="13">
    <location>
        <begin position="442"/>
        <end position="518"/>
    </location>
</feature>
<dbReference type="AlphaFoldDB" id="A0AAV9NMB4"/>
<dbReference type="PANTHER" id="PTHR10953:SF5">
    <property type="entry name" value="SUMO-ACTIVATING ENZYME SUBUNIT 2"/>
    <property type="match status" value="1"/>
</dbReference>
<feature type="region of interest" description="Disordered" evidence="10">
    <location>
        <begin position="576"/>
        <end position="608"/>
    </location>
</feature>
<dbReference type="Proteomes" id="UP001358417">
    <property type="component" value="Unassembled WGS sequence"/>
</dbReference>
<dbReference type="Gene3D" id="1.10.10.520">
    <property type="entry name" value="Ubiquitin activating enzymes (Uba3). Chain: B, domain 2"/>
    <property type="match status" value="1"/>
</dbReference>
<keyword evidence="15" id="KW-1185">Reference proteome</keyword>
<proteinExistence type="inferred from homology"/>
<dbReference type="FunFam" id="3.40.50.720:FF:000618">
    <property type="entry name" value="SUMO-activating enzyme subunit 2"/>
    <property type="match status" value="1"/>
</dbReference>
<evidence type="ECO:0000313" key="15">
    <source>
        <dbReference type="Proteomes" id="UP001358417"/>
    </source>
</evidence>
<evidence type="ECO:0000256" key="5">
    <source>
        <dbReference type="ARBA" id="ARBA00022786"/>
    </source>
</evidence>
<evidence type="ECO:0000256" key="7">
    <source>
        <dbReference type="ARBA" id="ARBA00022840"/>
    </source>
</evidence>
<dbReference type="GO" id="GO:0031510">
    <property type="term" value="C:SUMO activating enzyme complex"/>
    <property type="evidence" value="ECO:0007669"/>
    <property type="project" value="TreeGrafter"/>
</dbReference>
<keyword evidence="7" id="KW-0067">ATP-binding</keyword>
<dbReference type="Pfam" id="PF14732">
    <property type="entry name" value="UAE_UbL"/>
    <property type="match status" value="1"/>
</dbReference>
<dbReference type="GeneID" id="89978145"/>
<dbReference type="GO" id="GO:0046872">
    <property type="term" value="F:metal ion binding"/>
    <property type="evidence" value="ECO:0007669"/>
    <property type="project" value="UniProtKB-KW"/>
</dbReference>
<evidence type="ECO:0000256" key="3">
    <source>
        <dbReference type="ARBA" id="ARBA00022723"/>
    </source>
</evidence>
<evidence type="ECO:0000256" key="2">
    <source>
        <dbReference type="ARBA" id="ARBA00005673"/>
    </source>
</evidence>
<accession>A0AAV9NMB4</accession>
<dbReference type="PROSITE" id="PS00865">
    <property type="entry name" value="UBIQUITIN_ACTIVAT_2"/>
    <property type="match status" value="1"/>
</dbReference>
<comment type="caution">
    <text evidence="14">The sequence shown here is derived from an EMBL/GenBank/DDBJ whole genome shotgun (WGS) entry which is preliminary data.</text>
</comment>
<dbReference type="PANTHER" id="PTHR10953">
    <property type="entry name" value="UBIQUITIN-ACTIVATING ENZYME E1"/>
    <property type="match status" value="1"/>
</dbReference>
<evidence type="ECO:0000256" key="9">
    <source>
        <dbReference type="PROSITE-ProRule" id="PRU10132"/>
    </source>
</evidence>
<evidence type="ECO:0000256" key="4">
    <source>
        <dbReference type="ARBA" id="ARBA00022741"/>
    </source>
</evidence>
<evidence type="ECO:0000259" key="11">
    <source>
        <dbReference type="Pfam" id="PF00899"/>
    </source>
</evidence>
<feature type="domain" description="THIF-type NAD/FAD binding fold" evidence="11">
    <location>
        <begin position="16"/>
        <end position="405"/>
    </location>
</feature>
<comment type="pathway">
    <text evidence="1">Protein modification; protein sumoylation.</text>
</comment>
<organism evidence="14 15">
    <name type="scientific">Exophiala bonariae</name>
    <dbReference type="NCBI Taxonomy" id="1690606"/>
    <lineage>
        <taxon>Eukaryota</taxon>
        <taxon>Fungi</taxon>
        <taxon>Dikarya</taxon>
        <taxon>Ascomycota</taxon>
        <taxon>Pezizomycotina</taxon>
        <taxon>Eurotiomycetes</taxon>
        <taxon>Chaetothyriomycetidae</taxon>
        <taxon>Chaetothyriales</taxon>
        <taxon>Herpotrichiellaceae</taxon>
        <taxon>Exophiala</taxon>
    </lineage>
</organism>
<dbReference type="InterPro" id="IPR023318">
    <property type="entry name" value="Ub_act_enz_dom_a_sf"/>
</dbReference>
<evidence type="ECO:0000256" key="8">
    <source>
        <dbReference type="ARBA" id="ARBA00073512"/>
    </source>
</evidence>
<dbReference type="GO" id="GO:0016925">
    <property type="term" value="P:protein sumoylation"/>
    <property type="evidence" value="ECO:0007669"/>
    <property type="project" value="TreeGrafter"/>
</dbReference>
<dbReference type="PROSITE" id="PS51257">
    <property type="entry name" value="PROKAR_LIPOPROTEIN"/>
    <property type="match status" value="1"/>
</dbReference>
<dbReference type="InterPro" id="IPR033127">
    <property type="entry name" value="UBQ-activ_enz_E1_Cys_AS"/>
</dbReference>
<dbReference type="GO" id="GO:0005524">
    <property type="term" value="F:ATP binding"/>
    <property type="evidence" value="ECO:0007669"/>
    <property type="project" value="UniProtKB-KW"/>
</dbReference>
<keyword evidence="3" id="KW-0479">Metal-binding</keyword>
<evidence type="ECO:0000313" key="14">
    <source>
        <dbReference type="EMBL" id="KAK5060103.1"/>
    </source>
</evidence>
<keyword evidence="5" id="KW-0833">Ubl conjugation pathway</keyword>
<feature type="active site" description="Glycyl thioester intermediate" evidence="9">
    <location>
        <position position="176"/>
    </location>
</feature>
<reference evidence="14 15" key="1">
    <citation type="submission" date="2023-08" db="EMBL/GenBank/DDBJ databases">
        <title>Black Yeasts Isolated from many extreme environments.</title>
        <authorList>
            <person name="Coleine C."/>
            <person name="Stajich J.E."/>
            <person name="Selbmann L."/>
        </authorList>
    </citation>
    <scope>NUCLEOTIDE SEQUENCE [LARGE SCALE GENOMIC DNA]</scope>
    <source>
        <strain evidence="14 15">CCFEE 5792</strain>
    </source>
</reference>